<feature type="domain" description="YhcG N-terminal" evidence="2">
    <location>
        <begin position="16"/>
        <end position="149"/>
    </location>
</feature>
<dbReference type="GO" id="GO:0003676">
    <property type="term" value="F:nucleic acid binding"/>
    <property type="evidence" value="ECO:0007669"/>
    <property type="project" value="InterPro"/>
</dbReference>
<keyword evidence="6" id="KW-1185">Reference proteome</keyword>
<reference evidence="5 6" key="1">
    <citation type="submission" date="2019-02" db="EMBL/GenBank/DDBJ databases">
        <title>Genome sequences of Aliivibrio finisterrensis strains from farmed Atlantic salmon.</title>
        <authorList>
            <person name="Bowman J.P."/>
        </authorList>
    </citation>
    <scope>NUCLEOTIDE SEQUENCE [LARGE SCALE GENOMIC DNA]</scope>
    <source>
        <strain evidence="4 6">A21</strain>
        <strain evidence="3 5">A46</strain>
    </source>
</reference>
<dbReference type="PANTHER" id="PTHR30547">
    <property type="entry name" value="UNCHARACTERIZED PROTEIN YHCG-RELATED"/>
    <property type="match status" value="1"/>
</dbReference>
<dbReference type="EMBL" id="SEZN01000008">
    <property type="protein sequence ID" value="RYU65476.1"/>
    <property type="molecule type" value="Genomic_DNA"/>
</dbReference>
<evidence type="ECO:0000259" key="2">
    <source>
        <dbReference type="Pfam" id="PF17761"/>
    </source>
</evidence>
<dbReference type="Gene3D" id="3.40.1350.10">
    <property type="match status" value="1"/>
</dbReference>
<organism evidence="3 5">
    <name type="scientific">Aliivibrio finisterrensis</name>
    <dbReference type="NCBI Taxonomy" id="511998"/>
    <lineage>
        <taxon>Bacteria</taxon>
        <taxon>Pseudomonadati</taxon>
        <taxon>Pseudomonadota</taxon>
        <taxon>Gammaproteobacteria</taxon>
        <taxon>Vibrionales</taxon>
        <taxon>Vibrionaceae</taxon>
        <taxon>Aliivibrio</taxon>
    </lineage>
</organism>
<protein>
    <submittedName>
        <fullName evidence="3">DUF1016 domain-containing protein</fullName>
    </submittedName>
</protein>
<evidence type="ECO:0000313" key="3">
    <source>
        <dbReference type="EMBL" id="RYU51245.1"/>
    </source>
</evidence>
<comment type="caution">
    <text evidence="3">The sequence shown here is derived from an EMBL/GenBank/DDBJ whole genome shotgun (WGS) entry which is preliminary data.</text>
</comment>
<dbReference type="Pfam" id="PF06250">
    <property type="entry name" value="YhcG_C"/>
    <property type="match status" value="1"/>
</dbReference>
<dbReference type="PANTHER" id="PTHR30547:SF5">
    <property type="entry name" value="NUCLEASE YHCG-RELATED"/>
    <property type="match status" value="1"/>
</dbReference>
<dbReference type="AlphaFoldDB" id="A0A4Q5KVY2"/>
<dbReference type="EMBL" id="SEZK01000015">
    <property type="protein sequence ID" value="RYU51245.1"/>
    <property type="molecule type" value="Genomic_DNA"/>
</dbReference>
<evidence type="ECO:0000313" key="5">
    <source>
        <dbReference type="Proteomes" id="UP000294063"/>
    </source>
</evidence>
<proteinExistence type="predicted"/>
<dbReference type="InterPro" id="IPR009362">
    <property type="entry name" value="YhcG_C"/>
</dbReference>
<dbReference type="RefSeq" id="WP_130047519.1">
    <property type="nucleotide sequence ID" value="NZ_SEZK01000015.1"/>
</dbReference>
<evidence type="ECO:0000313" key="6">
    <source>
        <dbReference type="Proteomes" id="UP000294166"/>
    </source>
</evidence>
<dbReference type="Pfam" id="PF17761">
    <property type="entry name" value="DUF1016_N"/>
    <property type="match status" value="1"/>
</dbReference>
<feature type="domain" description="YhcG PDDEXK nuclease" evidence="1">
    <location>
        <begin position="180"/>
        <end position="333"/>
    </location>
</feature>
<dbReference type="InterPro" id="IPR011856">
    <property type="entry name" value="tRNA_endonuc-like_dom_sf"/>
</dbReference>
<dbReference type="Proteomes" id="UP000294063">
    <property type="component" value="Unassembled WGS sequence"/>
</dbReference>
<evidence type="ECO:0000259" key="1">
    <source>
        <dbReference type="Pfam" id="PF06250"/>
    </source>
</evidence>
<dbReference type="InterPro" id="IPR053148">
    <property type="entry name" value="PD-DEXK-like_domain"/>
</dbReference>
<dbReference type="InterPro" id="IPR041527">
    <property type="entry name" value="YhcG_N"/>
</dbReference>
<name>A0A4Q5KVY2_9GAMM</name>
<sequence>MNNHLSQLNTDLLNNIRTLLVEGRKQVAQTVNTTMVQTYWQIGRLIVEGEQQGETRAEYGKQVLKSLSVSLTEEFGKGFSVRNLRNMRSFYQAFPNRQTLSADLSWSHYNKLISIENEHARLWYLKEAAEQNWSVRALERQMGTLYYERLLATQAGKHDLQSVLDEAEQNTKPLAVDVKDYLRDPYILDFLNLPSSQVHESELEQALIDNLQKFLLELGKGFAFVERQQRISTDDGDYYIDLVFYNFHLKCFLLIDLKMHKLTHQDVGQMDMYVRMYEEKKRRSDDNPTIGLILCTENNHTVAKYSVLNDSEHLFASKYMMELPSEEELRIQLEKERQLLLARDKNNDDN</sequence>
<accession>A0A4Q5KVY2</accession>
<gene>
    <name evidence="4" type="ORF">ERW53_06180</name>
    <name evidence="3" type="ORF">ERW57_10115</name>
</gene>
<evidence type="ECO:0000313" key="4">
    <source>
        <dbReference type="EMBL" id="RYU65476.1"/>
    </source>
</evidence>
<dbReference type="Proteomes" id="UP000294166">
    <property type="component" value="Unassembled WGS sequence"/>
</dbReference>